<dbReference type="Gene3D" id="3.20.20.140">
    <property type="entry name" value="Metal-dependent hydrolases"/>
    <property type="match status" value="1"/>
</dbReference>
<evidence type="ECO:0000313" key="3">
    <source>
        <dbReference type="EMBL" id="ORC91687.1"/>
    </source>
</evidence>
<feature type="compositionally biased region" description="Low complexity" evidence="2">
    <location>
        <begin position="353"/>
        <end position="366"/>
    </location>
</feature>
<sequence>MKGPGGPYLVDVALNLTDCVFRGVDWKGRRVHEDNFEDVLRRAEEQNVKKMIITGTSLAQCVKAIKLCRRYPSQLLCTVGIHPAHSAEFMLPLDWASVEEAAKDDVSIQIPQPPSSLEYLPNDSTSDGPARLDTSKTWQYTEDRLKKLIELVEENRDVVVAVGEIGLDYAELSYCPKDVQQEYFLRQLRAFRTLKLPFLFHSRDCGTDFVRILEEERQNWPTDLPFTGVVHSYNGTPEEQERLLAMSGIYFSINGTAFREKQIADQICQIPLERIMLETDSPWCDIRKQHYGAQFVRTHFPTNPKEGQQKQQKKPQKPFDAKLCNERRNEPCHLRQVLEAYVGALRSLNHGTNNENNNNNNNNNNNTDLQNITEEEVMQRVYSNCATVFSL</sequence>
<dbReference type="InterPro" id="IPR001130">
    <property type="entry name" value="TatD-like"/>
</dbReference>
<feature type="region of interest" description="Disordered" evidence="2">
    <location>
        <begin position="349"/>
        <end position="368"/>
    </location>
</feature>
<dbReference type="GO" id="GO:0008296">
    <property type="term" value="F:3'-5'-DNA exonuclease activity"/>
    <property type="evidence" value="ECO:0007669"/>
    <property type="project" value="TreeGrafter"/>
</dbReference>
<accession>A0A1X0P426</accession>
<organism evidence="3 4">
    <name type="scientific">Trypanosoma theileri</name>
    <dbReference type="NCBI Taxonomy" id="67003"/>
    <lineage>
        <taxon>Eukaryota</taxon>
        <taxon>Discoba</taxon>
        <taxon>Euglenozoa</taxon>
        <taxon>Kinetoplastea</taxon>
        <taxon>Metakinetoplastina</taxon>
        <taxon>Trypanosomatida</taxon>
        <taxon>Trypanosomatidae</taxon>
        <taxon>Trypanosoma</taxon>
    </lineage>
</organism>
<comment type="caution">
    <text evidence="3">The sequence shown here is derived from an EMBL/GenBank/DDBJ whole genome shotgun (WGS) entry which is preliminary data.</text>
</comment>
<dbReference type="EMBL" id="NBCO01000005">
    <property type="protein sequence ID" value="ORC91687.1"/>
    <property type="molecule type" value="Genomic_DNA"/>
</dbReference>
<feature type="region of interest" description="Disordered" evidence="2">
    <location>
        <begin position="112"/>
        <end position="133"/>
    </location>
</feature>
<keyword evidence="1" id="KW-0540">Nuclease</keyword>
<dbReference type="InterPro" id="IPR050891">
    <property type="entry name" value="TatD-type_Hydrolase"/>
</dbReference>
<dbReference type="PANTHER" id="PTHR10060:SF14">
    <property type="entry name" value="RELATED DEOXYRIBONUCLEASE, PUTATIVE-RELATED"/>
    <property type="match status" value="1"/>
</dbReference>
<reference evidence="3 4" key="1">
    <citation type="submission" date="2017-03" db="EMBL/GenBank/DDBJ databases">
        <title>An alternative strategy for trypanosome survival in the mammalian bloodstream revealed through genome and transcriptome analysis of the ubiquitous bovine parasite Trypanosoma (Megatrypanum) theileri.</title>
        <authorList>
            <person name="Kelly S."/>
            <person name="Ivens A."/>
            <person name="Mott A."/>
            <person name="O'Neill E."/>
            <person name="Emms D."/>
            <person name="Macleod O."/>
            <person name="Voorheis P."/>
            <person name="Matthews J."/>
            <person name="Matthews K."/>
            <person name="Carrington M."/>
        </authorList>
    </citation>
    <scope>NUCLEOTIDE SEQUENCE [LARGE SCALE GENOMIC DNA]</scope>
    <source>
        <strain evidence="3">Edinburgh</strain>
    </source>
</reference>
<evidence type="ECO:0000313" key="4">
    <source>
        <dbReference type="Proteomes" id="UP000192257"/>
    </source>
</evidence>
<evidence type="ECO:0000256" key="2">
    <source>
        <dbReference type="SAM" id="MobiDB-lite"/>
    </source>
</evidence>
<keyword evidence="4" id="KW-1185">Reference proteome</keyword>
<dbReference type="CDD" id="cd01310">
    <property type="entry name" value="TatD_DNAse"/>
    <property type="match status" value="1"/>
</dbReference>
<protein>
    <submittedName>
        <fullName evidence="3">TatD related deoxyribonuclease</fullName>
    </submittedName>
</protein>
<dbReference type="InterPro" id="IPR032466">
    <property type="entry name" value="Metal_Hydrolase"/>
</dbReference>
<proteinExistence type="predicted"/>
<dbReference type="AlphaFoldDB" id="A0A1X0P426"/>
<dbReference type="GO" id="GO:0005829">
    <property type="term" value="C:cytosol"/>
    <property type="evidence" value="ECO:0007669"/>
    <property type="project" value="TreeGrafter"/>
</dbReference>
<feature type="region of interest" description="Disordered" evidence="2">
    <location>
        <begin position="299"/>
        <end position="319"/>
    </location>
</feature>
<dbReference type="Pfam" id="PF01026">
    <property type="entry name" value="TatD_DNase"/>
    <property type="match status" value="1"/>
</dbReference>
<dbReference type="Proteomes" id="UP000192257">
    <property type="component" value="Unassembled WGS sequence"/>
</dbReference>
<keyword evidence="1" id="KW-0378">Hydrolase</keyword>
<dbReference type="RefSeq" id="XP_028885753.1">
    <property type="nucleotide sequence ID" value="XM_029022938.1"/>
</dbReference>
<dbReference type="PANTHER" id="PTHR10060">
    <property type="entry name" value="TATD FAMILY DEOXYRIBONUCLEASE"/>
    <property type="match status" value="1"/>
</dbReference>
<dbReference type="GeneID" id="39982718"/>
<dbReference type="OrthoDB" id="6079689at2759"/>
<dbReference type="SUPFAM" id="SSF51556">
    <property type="entry name" value="Metallo-dependent hydrolases"/>
    <property type="match status" value="1"/>
</dbReference>
<evidence type="ECO:0000256" key="1">
    <source>
        <dbReference type="ARBA" id="ARBA00022722"/>
    </source>
</evidence>
<gene>
    <name evidence="3" type="ORF">TM35_000052830</name>
</gene>
<dbReference type="VEuPathDB" id="TriTrypDB:TM35_000052830"/>
<name>A0A1X0P426_9TRYP</name>